<accession>A0ABD1KMG8</accession>
<dbReference type="FunFam" id="1.10.220.10:FF:000002">
    <property type="entry name" value="Annexin"/>
    <property type="match status" value="1"/>
</dbReference>
<organism evidence="18 19">
    <name type="scientific">Coilia grayii</name>
    <name type="common">Gray's grenadier anchovy</name>
    <dbReference type="NCBI Taxonomy" id="363190"/>
    <lineage>
        <taxon>Eukaryota</taxon>
        <taxon>Metazoa</taxon>
        <taxon>Chordata</taxon>
        <taxon>Craniata</taxon>
        <taxon>Vertebrata</taxon>
        <taxon>Euteleostomi</taxon>
        <taxon>Actinopterygii</taxon>
        <taxon>Neopterygii</taxon>
        <taxon>Teleostei</taxon>
        <taxon>Clupei</taxon>
        <taxon>Clupeiformes</taxon>
        <taxon>Clupeoidei</taxon>
        <taxon>Engraulidae</taxon>
        <taxon>Coilinae</taxon>
        <taxon>Coilia</taxon>
    </lineage>
</organism>
<dbReference type="InterPro" id="IPR018252">
    <property type="entry name" value="Annexin_repeat_CS"/>
</dbReference>
<dbReference type="EMBL" id="JBHFQA010000004">
    <property type="protein sequence ID" value="KAL2100375.1"/>
    <property type="molecule type" value="Genomic_DNA"/>
</dbReference>
<dbReference type="Gene3D" id="1.10.220.10">
    <property type="entry name" value="Annexin"/>
    <property type="match status" value="4"/>
</dbReference>
<keyword evidence="15" id="KW-0966">Cell projection</keyword>
<evidence type="ECO:0000256" key="17">
    <source>
        <dbReference type="RuleBase" id="RU003540"/>
    </source>
</evidence>
<name>A0ABD1KMG8_9TELE</name>
<evidence type="ECO:0000313" key="18">
    <source>
        <dbReference type="EMBL" id="KAL2100375.1"/>
    </source>
</evidence>
<dbReference type="GO" id="GO:0005737">
    <property type="term" value="C:cytoplasm"/>
    <property type="evidence" value="ECO:0007669"/>
    <property type="project" value="UniProtKB-SubCell"/>
</dbReference>
<keyword evidence="19" id="KW-1185">Reference proteome</keyword>
<dbReference type="InterPro" id="IPR037104">
    <property type="entry name" value="Annexin_sf"/>
</dbReference>
<evidence type="ECO:0000256" key="16">
    <source>
        <dbReference type="ARBA" id="ARBA00023302"/>
    </source>
</evidence>
<dbReference type="PROSITE" id="PS00223">
    <property type="entry name" value="ANNEXIN_1"/>
    <property type="match status" value="3"/>
</dbReference>
<dbReference type="GO" id="GO:0005634">
    <property type="term" value="C:nucleus"/>
    <property type="evidence" value="ECO:0007669"/>
    <property type="project" value="UniProtKB-SubCell"/>
</dbReference>
<keyword evidence="8 17" id="KW-0677">Repeat</keyword>
<dbReference type="SMART" id="SM00335">
    <property type="entry name" value="ANX"/>
    <property type="match status" value="4"/>
</dbReference>
<protein>
    <recommendedName>
        <fullName evidence="17">Annexin</fullName>
    </recommendedName>
</protein>
<evidence type="ECO:0000256" key="6">
    <source>
        <dbReference type="ARBA" id="ARBA00022475"/>
    </source>
</evidence>
<evidence type="ECO:0000256" key="5">
    <source>
        <dbReference type="ARBA" id="ARBA00007831"/>
    </source>
</evidence>
<evidence type="ECO:0000256" key="9">
    <source>
        <dbReference type="ARBA" id="ARBA00022837"/>
    </source>
</evidence>
<comment type="similarity">
    <text evidence="5 17">Belongs to the annexin family.</text>
</comment>
<evidence type="ECO:0000256" key="12">
    <source>
        <dbReference type="ARBA" id="ARBA00023136"/>
    </source>
</evidence>
<evidence type="ECO:0000256" key="14">
    <source>
        <dbReference type="ARBA" id="ARBA00023242"/>
    </source>
</evidence>
<dbReference type="PANTHER" id="PTHR10502:SF237">
    <property type="entry name" value="ANNEXIN"/>
    <property type="match status" value="1"/>
</dbReference>
<evidence type="ECO:0000256" key="1">
    <source>
        <dbReference type="ARBA" id="ARBA00004123"/>
    </source>
</evidence>
<dbReference type="GO" id="GO:0016323">
    <property type="term" value="C:basolateral plasma membrane"/>
    <property type="evidence" value="ECO:0007669"/>
    <property type="project" value="UniProtKB-SubCell"/>
</dbReference>
<dbReference type="InterPro" id="IPR001464">
    <property type="entry name" value="Annexin"/>
</dbReference>
<dbReference type="FunFam" id="1.10.220.10:FF:000007">
    <property type="entry name" value="Annexin"/>
    <property type="match status" value="1"/>
</dbReference>
<evidence type="ECO:0000256" key="15">
    <source>
        <dbReference type="ARBA" id="ARBA00023273"/>
    </source>
</evidence>
<reference evidence="18 19" key="1">
    <citation type="submission" date="2024-09" db="EMBL/GenBank/DDBJ databases">
        <title>A chromosome-level genome assembly of Gray's grenadier anchovy, Coilia grayii.</title>
        <authorList>
            <person name="Fu Z."/>
        </authorList>
    </citation>
    <scope>NUCLEOTIDE SEQUENCE [LARGE SCALE GENOMIC DNA]</scope>
    <source>
        <strain evidence="18">G4</strain>
        <tissue evidence="18">Muscle</tissue>
    </source>
</reference>
<keyword evidence="12" id="KW-0472">Membrane</keyword>
<dbReference type="SUPFAM" id="SSF47874">
    <property type="entry name" value="Annexin"/>
    <property type="match status" value="1"/>
</dbReference>
<dbReference type="PRINTS" id="PR00197">
    <property type="entry name" value="ANNEXINI"/>
</dbReference>
<keyword evidence="9 17" id="KW-0106">Calcium</keyword>
<dbReference type="InterPro" id="IPR002388">
    <property type="entry name" value="ANX1"/>
</dbReference>
<proteinExistence type="inferred from homology"/>
<keyword evidence="14" id="KW-0539">Nucleus</keyword>
<dbReference type="FunFam" id="1.10.220.10:FF:000003">
    <property type="entry name" value="Annexin"/>
    <property type="match status" value="1"/>
</dbReference>
<dbReference type="Proteomes" id="UP001591681">
    <property type="component" value="Unassembled WGS sequence"/>
</dbReference>
<dbReference type="FunFam" id="1.10.220.10:FF:000001">
    <property type="entry name" value="Annexin"/>
    <property type="match status" value="1"/>
</dbReference>
<dbReference type="PANTHER" id="PTHR10502">
    <property type="entry name" value="ANNEXIN"/>
    <property type="match status" value="1"/>
</dbReference>
<evidence type="ECO:0000256" key="4">
    <source>
        <dbReference type="ARBA" id="ARBA00004496"/>
    </source>
</evidence>
<evidence type="ECO:0000256" key="8">
    <source>
        <dbReference type="ARBA" id="ARBA00022737"/>
    </source>
</evidence>
<comment type="caution">
    <text evidence="18">The sequence shown here is derived from an EMBL/GenBank/DDBJ whole genome shotgun (WGS) entry which is preliminary data.</text>
</comment>
<evidence type="ECO:0000256" key="11">
    <source>
        <dbReference type="ARBA" id="ARBA00023069"/>
    </source>
</evidence>
<evidence type="ECO:0000313" key="19">
    <source>
        <dbReference type="Proteomes" id="UP001591681"/>
    </source>
</evidence>
<dbReference type="PRINTS" id="PR00196">
    <property type="entry name" value="ANNEXIN"/>
</dbReference>
<dbReference type="PROSITE" id="PS51897">
    <property type="entry name" value="ANNEXIN_2"/>
    <property type="match status" value="4"/>
</dbReference>
<keyword evidence="16 17" id="KW-0111">Calcium/phospholipid-binding</keyword>
<keyword evidence="13 17" id="KW-0041">Annexin</keyword>
<dbReference type="Pfam" id="PF00191">
    <property type="entry name" value="Annexin"/>
    <property type="match status" value="4"/>
</dbReference>
<keyword evidence="10" id="KW-0593">Phospholipase A2 inhibitor</keyword>
<dbReference type="GO" id="GO:0005929">
    <property type="term" value="C:cilium"/>
    <property type="evidence" value="ECO:0007669"/>
    <property type="project" value="UniProtKB-SubCell"/>
</dbReference>
<evidence type="ECO:0000256" key="10">
    <source>
        <dbReference type="ARBA" id="ARBA00023005"/>
    </source>
</evidence>
<comment type="subcellular location">
    <subcellularLocation>
        <location evidence="3">Basolateral cell membrane</location>
    </subcellularLocation>
    <subcellularLocation>
        <location evidence="2">Cell projection</location>
        <location evidence="2">Cilium</location>
    </subcellularLocation>
    <subcellularLocation>
        <location evidence="4">Cytoplasm</location>
    </subcellularLocation>
    <subcellularLocation>
        <location evidence="1">Nucleus</location>
    </subcellularLocation>
</comment>
<dbReference type="GO" id="GO:0019834">
    <property type="term" value="F:phospholipase A2 inhibitor activity"/>
    <property type="evidence" value="ECO:0007669"/>
    <property type="project" value="UniProtKB-KW"/>
</dbReference>
<comment type="domain">
    <text evidence="17">The full-length protein can bind eight Ca(2+) ions via the annexin repeats. Calcium binding causes a major conformation change that modifies dimer contacts and leads to surface exposure of the N-terminal phosphorylation sites; in the absence of Ca(2+), these sites are buried in the interior of the protein core. The N-terminal region becomes disordered in response to calcium-binding.</text>
</comment>
<keyword evidence="11" id="KW-0969">Cilium</keyword>
<evidence type="ECO:0000256" key="13">
    <source>
        <dbReference type="ARBA" id="ARBA00023216"/>
    </source>
</evidence>
<keyword evidence="6" id="KW-1003">Cell membrane</keyword>
<sequence>MSSFFKKIFHKVINDDSDDASHGPVKPYHGTVIPHPNFNARADAAALRKAIESRGVDKDTILEVVVKRTNSQRQQIKAAYQQETGKPLEDALKAALSSDFEKVVLGLLMTPAQYDAHELKHAMKGFGTCESILIEILSSRSNEEIREIKRIFKEAYHESLEDDIRHDTSGHLKTALLALSKADRCEDVDIVDSVAKSDAKALYEAGEMKWGTETSIFVDIFTSRSEQQLCKIFKYYGKYGKVSMAEAVEKEHTGDIDDCLTTLVKCAWNKPAYFAEKLHLAMKGFGTNEATLTRILVSRSEVDLKKILLEYKRMYSRTLQEDILKETKGHFEKILLGLCGDN</sequence>
<evidence type="ECO:0000256" key="7">
    <source>
        <dbReference type="ARBA" id="ARBA00022490"/>
    </source>
</evidence>
<evidence type="ECO:0000256" key="2">
    <source>
        <dbReference type="ARBA" id="ARBA00004138"/>
    </source>
</evidence>
<keyword evidence="7" id="KW-0963">Cytoplasm</keyword>
<gene>
    <name evidence="18" type="ORF">ACEWY4_004769</name>
</gene>
<dbReference type="AlphaFoldDB" id="A0ABD1KMG8"/>
<dbReference type="InterPro" id="IPR018502">
    <property type="entry name" value="Annexin_repeat"/>
</dbReference>
<dbReference type="GO" id="GO:0005544">
    <property type="term" value="F:calcium-dependent phospholipid binding"/>
    <property type="evidence" value="ECO:0007669"/>
    <property type="project" value="UniProtKB-KW"/>
</dbReference>
<evidence type="ECO:0000256" key="3">
    <source>
        <dbReference type="ARBA" id="ARBA00004187"/>
    </source>
</evidence>